<gene>
    <name evidence="2" type="ORF">LCGC14_1357360</name>
</gene>
<keyword evidence="1" id="KW-0812">Transmembrane</keyword>
<proteinExistence type="predicted"/>
<organism evidence="2">
    <name type="scientific">marine sediment metagenome</name>
    <dbReference type="NCBI Taxonomy" id="412755"/>
    <lineage>
        <taxon>unclassified sequences</taxon>
        <taxon>metagenomes</taxon>
        <taxon>ecological metagenomes</taxon>
    </lineage>
</organism>
<keyword evidence="1" id="KW-0472">Membrane</keyword>
<feature type="transmembrane region" description="Helical" evidence="1">
    <location>
        <begin position="6"/>
        <end position="27"/>
    </location>
</feature>
<name>A0A0F9NBB9_9ZZZZ</name>
<accession>A0A0F9NBB9</accession>
<sequence length="77" mass="8946">MSLKRFLAILLVAAVFFIGGVTVGRFIMPRKIEITVIDIKDLVDIVERYNEAKYEFERIKEWNELTVMDPSPEKGKN</sequence>
<keyword evidence="1" id="KW-1133">Transmembrane helix</keyword>
<dbReference type="EMBL" id="LAZR01008449">
    <property type="protein sequence ID" value="KKM78687.1"/>
    <property type="molecule type" value="Genomic_DNA"/>
</dbReference>
<dbReference type="AlphaFoldDB" id="A0A0F9NBB9"/>
<reference evidence="2" key="1">
    <citation type="journal article" date="2015" name="Nature">
        <title>Complex archaea that bridge the gap between prokaryotes and eukaryotes.</title>
        <authorList>
            <person name="Spang A."/>
            <person name="Saw J.H."/>
            <person name="Jorgensen S.L."/>
            <person name="Zaremba-Niedzwiedzka K."/>
            <person name="Martijn J."/>
            <person name="Lind A.E."/>
            <person name="van Eijk R."/>
            <person name="Schleper C."/>
            <person name="Guy L."/>
            <person name="Ettema T.J."/>
        </authorList>
    </citation>
    <scope>NUCLEOTIDE SEQUENCE</scope>
</reference>
<protein>
    <submittedName>
        <fullName evidence="2">Uncharacterized protein</fullName>
    </submittedName>
</protein>
<comment type="caution">
    <text evidence="2">The sequence shown here is derived from an EMBL/GenBank/DDBJ whole genome shotgun (WGS) entry which is preliminary data.</text>
</comment>
<evidence type="ECO:0000256" key="1">
    <source>
        <dbReference type="SAM" id="Phobius"/>
    </source>
</evidence>
<evidence type="ECO:0000313" key="2">
    <source>
        <dbReference type="EMBL" id="KKM78687.1"/>
    </source>
</evidence>